<proteinExistence type="predicted"/>
<comment type="caution">
    <text evidence="5">Lacks conserved residue(s) required for the propagation of feature annotation.</text>
</comment>
<feature type="compositionally biased region" description="Basic residues" evidence="6">
    <location>
        <begin position="558"/>
        <end position="576"/>
    </location>
</feature>
<protein>
    <submittedName>
        <fullName evidence="9">Uncharacterized protein LOC113799059 isoform X1</fullName>
    </submittedName>
</protein>
<dbReference type="FunCoup" id="A0A6P6YKM8">
    <property type="interactions" value="16"/>
</dbReference>
<evidence type="ECO:0000313" key="9">
    <source>
        <dbReference type="RefSeq" id="XP_027205454.1"/>
    </source>
</evidence>
<feature type="domain" description="Sushi" evidence="7">
    <location>
        <begin position="840"/>
        <end position="917"/>
    </location>
</feature>
<name>A0A6P6YKM8_DERPT</name>
<evidence type="ECO:0000256" key="2">
    <source>
        <dbReference type="ARBA" id="ARBA00022659"/>
    </source>
</evidence>
<dbReference type="InterPro" id="IPR000436">
    <property type="entry name" value="Sushi_SCR_CCP_dom"/>
</dbReference>
<dbReference type="InterPro" id="IPR035976">
    <property type="entry name" value="Sushi/SCR/CCP_sf"/>
</dbReference>
<dbReference type="PROSITE" id="PS50923">
    <property type="entry name" value="SUSHI"/>
    <property type="match status" value="4"/>
</dbReference>
<sequence length="1000" mass="116062">MMTDPIVLTTTTRKPKYWSINQNTNNDDHDDNHDVFNIVKSTINYVNDDDKNLESIDYHVKNSYFINVFEHQTYDDYYDDSRQMHLSLSMMNIHNNKHQQHHHYYHCDVNHNIHVKIMQKFFLYILFTISIISISNDHITIVQLANAASSSVNHENIINSTILTRFQQQQQQQQRLIKKAYDPQQQSTVSYLSTIDGHQKAFISNNGNSNEKKQSSSLLGSCTAPEVMVNGAPSPDIAGTVNGGEWGTIEEIQFVGMVMSPMIKNNDDDETIDIKQKRICKIKCLNGVWIGPFCAFQTADEYEPILRSCRVPIIANGSIVIIDSKNTYNHNSNDDYMMMKKIHHRKPRELPHGSIIKVKCKEIGMFKLTTMNGNETMQCIDGVWDQAEIPRCEPTTLHMNFSLSSPPSILYTLLDGTLGINDFDEQYLDLSFNNNDDDNDDYHEMEIYEQQQQQPQIVISPGSIVHLDCVFQETFGQPQWSVSDIPISNNIYYDSEHGTINNKIDSSSSSSFDQQHYHQLHHTQILNEQHWNPNQEQHQTQHQQQQKQQRKYQYSLSRNKHLRRNKYQNRRKHYYQQKKPGSSANIRTHTTGWAILTDKHSWKYRLAIYYANEIDTGRYTCTTPNGLSNYIDIVVKDVQCPSLEELKLQQNNNDNNNHHNPYRDDPNRLASKTGYHMHDRIRFSCKDGYRLYGSHSEVKCLPNGHWSHSFPICQEISCPDYVNLKDLDPNLFITYEKLTNVHEQQQSSINHYGNDDIRSTQKRNMDFNDDFFIHSSSSTPPSSSSNDHYHSHHHHYHNHHDRQALRFRCPIGYRLIGPSLIKCDHKRNEWSEIFPKCQQIRCPEPELPSNGEIIIKSSSGNQLSSSSSFNQTQTSSSYLVGDYIQFGCRKGYRMIGSDIITCLHNEQWSSSPPKCKQVCSYPAKLLHGYYEPVKFYYDIGDIVHIHCDHGFRLAKEFDDNIYPLHQNNETITMLCGNDGLWIGPAIKCKRLNNNKQNAKH</sequence>
<feature type="disulfide bond" evidence="5">
    <location>
        <begin position="888"/>
        <end position="915"/>
    </location>
</feature>
<accession>A0A6P6YKM8</accession>
<evidence type="ECO:0000256" key="6">
    <source>
        <dbReference type="SAM" id="MobiDB-lite"/>
    </source>
</evidence>
<dbReference type="SMART" id="SM00032">
    <property type="entry name" value="CCP"/>
    <property type="match status" value="5"/>
</dbReference>
<organism evidence="8 9">
    <name type="scientific">Dermatophagoides pteronyssinus</name>
    <name type="common">European house dust mite</name>
    <dbReference type="NCBI Taxonomy" id="6956"/>
    <lineage>
        <taxon>Eukaryota</taxon>
        <taxon>Metazoa</taxon>
        <taxon>Ecdysozoa</taxon>
        <taxon>Arthropoda</taxon>
        <taxon>Chelicerata</taxon>
        <taxon>Arachnida</taxon>
        <taxon>Acari</taxon>
        <taxon>Acariformes</taxon>
        <taxon>Sarcoptiformes</taxon>
        <taxon>Astigmata</taxon>
        <taxon>Psoroptidia</taxon>
        <taxon>Analgoidea</taxon>
        <taxon>Pyroglyphidae</taxon>
        <taxon>Dermatophagoidinae</taxon>
        <taxon>Dermatophagoides</taxon>
    </lineage>
</organism>
<feature type="domain" description="Sushi" evidence="7">
    <location>
        <begin position="775"/>
        <end position="839"/>
    </location>
</feature>
<keyword evidence="2 5" id="KW-0768">Sushi</keyword>
<gene>
    <name evidence="9" type="primary">LOC113799059</name>
</gene>
<dbReference type="RefSeq" id="XP_027205454.1">
    <property type="nucleotide sequence ID" value="XM_027349653.1"/>
</dbReference>
<dbReference type="AlphaFoldDB" id="A0A6P6YKM8"/>
<dbReference type="Gene3D" id="2.10.70.10">
    <property type="entry name" value="Complement Module, domain 1"/>
    <property type="match status" value="5"/>
</dbReference>
<keyword evidence="4 5" id="KW-1015">Disulfide bond</keyword>
<evidence type="ECO:0000256" key="5">
    <source>
        <dbReference type="PROSITE-ProRule" id="PRU00302"/>
    </source>
</evidence>
<dbReference type="SUPFAM" id="SSF57535">
    <property type="entry name" value="Complement control module/SCR domain"/>
    <property type="match status" value="4"/>
</dbReference>
<evidence type="ECO:0000256" key="3">
    <source>
        <dbReference type="ARBA" id="ARBA00022729"/>
    </source>
</evidence>
<evidence type="ECO:0000259" key="7">
    <source>
        <dbReference type="PROSITE" id="PS50923"/>
    </source>
</evidence>
<dbReference type="PANTHER" id="PTHR45785">
    <property type="entry name" value="COMPLEMENT FACTOR H-RELATED"/>
    <property type="match status" value="1"/>
</dbReference>
<keyword evidence="8" id="KW-1185">Reference proteome</keyword>
<feature type="compositionally biased region" description="Low complexity" evidence="6">
    <location>
        <begin position="776"/>
        <end position="786"/>
    </location>
</feature>
<feature type="compositionally biased region" description="Low complexity" evidence="6">
    <location>
        <begin position="535"/>
        <end position="554"/>
    </location>
</feature>
<evidence type="ECO:0000256" key="4">
    <source>
        <dbReference type="ARBA" id="ARBA00023157"/>
    </source>
</evidence>
<evidence type="ECO:0000313" key="8">
    <source>
        <dbReference type="Proteomes" id="UP000515146"/>
    </source>
</evidence>
<keyword evidence="3" id="KW-0732">Signal</keyword>
<feature type="domain" description="Sushi" evidence="7">
    <location>
        <begin position="638"/>
        <end position="715"/>
    </location>
</feature>
<dbReference type="PANTHER" id="PTHR45785:SF2">
    <property type="entry name" value="COMPLEMENT FACTOR H-RELATED"/>
    <property type="match status" value="1"/>
</dbReference>
<dbReference type="InterPro" id="IPR051503">
    <property type="entry name" value="ComplSys_Reg/VirEntry_Med"/>
</dbReference>
<dbReference type="InParanoid" id="A0A6P6YKM8"/>
<dbReference type="KEGG" id="dpte:113799059"/>
<dbReference type="Pfam" id="PF00084">
    <property type="entry name" value="Sushi"/>
    <property type="match status" value="4"/>
</dbReference>
<feature type="region of interest" description="Disordered" evidence="6">
    <location>
        <begin position="776"/>
        <end position="795"/>
    </location>
</feature>
<feature type="domain" description="Sushi" evidence="7">
    <location>
        <begin position="307"/>
        <end position="394"/>
    </location>
</feature>
<dbReference type="Proteomes" id="UP000515146">
    <property type="component" value="Unplaced"/>
</dbReference>
<reference evidence="9" key="1">
    <citation type="submission" date="2025-08" db="UniProtKB">
        <authorList>
            <consortium name="RefSeq"/>
        </authorList>
    </citation>
    <scope>IDENTIFICATION</scope>
    <source>
        <strain evidence="9">Airmid</strain>
    </source>
</reference>
<feature type="region of interest" description="Disordered" evidence="6">
    <location>
        <begin position="649"/>
        <end position="671"/>
    </location>
</feature>
<dbReference type="CDD" id="cd00033">
    <property type="entry name" value="CCP"/>
    <property type="match status" value="4"/>
</dbReference>
<dbReference type="OrthoDB" id="10026788at2759"/>
<comment type="subcellular location">
    <subcellularLocation>
        <location evidence="1">Virion</location>
    </subcellularLocation>
</comment>
<feature type="region of interest" description="Disordered" evidence="6">
    <location>
        <begin position="534"/>
        <end position="586"/>
    </location>
</feature>
<evidence type="ECO:0000256" key="1">
    <source>
        <dbReference type="ARBA" id="ARBA00004328"/>
    </source>
</evidence>